<dbReference type="Proteomes" id="UP000233551">
    <property type="component" value="Unassembled WGS sequence"/>
</dbReference>
<sequence>MDKTQEPARLGVEEKLPGLVWSKEALGQIPPWMAVSFHDSHESGEFLRPRFGTFPAILTNGLIREEERVMDPRRPKRLTTLLHERVVTLPRCTRGRVGEAAVGVARLGLKLRMDNPRGRQPKQLGKNGVGTLAPAAVRCEVGLVGLLRGRSRRPWTDSNVPSPR</sequence>
<dbReference type="EMBL" id="PGOL01000617">
    <property type="protein sequence ID" value="PKI67352.1"/>
    <property type="molecule type" value="Genomic_DNA"/>
</dbReference>
<comment type="caution">
    <text evidence="1">The sequence shown here is derived from an EMBL/GenBank/DDBJ whole genome shotgun (WGS) entry which is preliminary data.</text>
</comment>
<dbReference type="AlphaFoldDB" id="A0A2I0KFR7"/>
<keyword evidence="2" id="KW-1185">Reference proteome</keyword>
<name>A0A2I0KFR7_PUNGR</name>
<protein>
    <submittedName>
        <fullName evidence="1">Uncharacterized protein</fullName>
    </submittedName>
</protein>
<organism evidence="1 2">
    <name type="scientific">Punica granatum</name>
    <name type="common">Pomegranate</name>
    <dbReference type="NCBI Taxonomy" id="22663"/>
    <lineage>
        <taxon>Eukaryota</taxon>
        <taxon>Viridiplantae</taxon>
        <taxon>Streptophyta</taxon>
        <taxon>Embryophyta</taxon>
        <taxon>Tracheophyta</taxon>
        <taxon>Spermatophyta</taxon>
        <taxon>Magnoliopsida</taxon>
        <taxon>eudicotyledons</taxon>
        <taxon>Gunneridae</taxon>
        <taxon>Pentapetalae</taxon>
        <taxon>rosids</taxon>
        <taxon>malvids</taxon>
        <taxon>Myrtales</taxon>
        <taxon>Lythraceae</taxon>
        <taxon>Punica</taxon>
    </lineage>
</organism>
<reference evidence="1 2" key="1">
    <citation type="submission" date="2017-11" db="EMBL/GenBank/DDBJ databases">
        <title>De-novo sequencing of pomegranate (Punica granatum L.) genome.</title>
        <authorList>
            <person name="Akparov Z."/>
            <person name="Amiraslanov A."/>
            <person name="Hajiyeva S."/>
            <person name="Abbasov M."/>
            <person name="Kaur K."/>
            <person name="Hamwieh A."/>
            <person name="Solovyev V."/>
            <person name="Salamov A."/>
            <person name="Braich B."/>
            <person name="Kosarev P."/>
            <person name="Mahmoud A."/>
            <person name="Hajiyev E."/>
            <person name="Babayeva S."/>
            <person name="Izzatullayeva V."/>
            <person name="Mammadov A."/>
            <person name="Mammadov A."/>
            <person name="Sharifova S."/>
            <person name="Ojaghi J."/>
            <person name="Eynullazada K."/>
            <person name="Bayramov B."/>
            <person name="Abdulazimova A."/>
            <person name="Shahmuradov I."/>
        </authorList>
    </citation>
    <scope>NUCLEOTIDE SEQUENCE [LARGE SCALE GENOMIC DNA]</scope>
    <source>
        <strain evidence="2">cv. AG2017</strain>
        <tissue evidence="1">Leaf</tissue>
    </source>
</reference>
<evidence type="ECO:0000313" key="2">
    <source>
        <dbReference type="Proteomes" id="UP000233551"/>
    </source>
</evidence>
<evidence type="ECO:0000313" key="1">
    <source>
        <dbReference type="EMBL" id="PKI67352.1"/>
    </source>
</evidence>
<accession>A0A2I0KFR7</accession>
<proteinExistence type="predicted"/>
<gene>
    <name evidence="1" type="ORF">CRG98_012249</name>
</gene>